<dbReference type="PANTHER" id="PTHR43194">
    <property type="entry name" value="HYDROLASE ALPHA/BETA FOLD FAMILY"/>
    <property type="match status" value="1"/>
</dbReference>
<feature type="domain" description="AB hydrolase-1" evidence="1">
    <location>
        <begin position="138"/>
        <end position="328"/>
    </location>
</feature>
<name>A0A523UWH3_UNCT6</name>
<protein>
    <submittedName>
        <fullName evidence="2">Alpha/beta fold hydrolase</fullName>
    </submittedName>
</protein>
<proteinExistence type="predicted"/>
<gene>
    <name evidence="2" type="ORF">E3J62_03395</name>
</gene>
<dbReference type="EMBL" id="SOJN01000046">
    <property type="protein sequence ID" value="TET46661.1"/>
    <property type="molecule type" value="Genomic_DNA"/>
</dbReference>
<reference evidence="2 3" key="1">
    <citation type="submission" date="2019-03" db="EMBL/GenBank/DDBJ databases">
        <title>Metabolic potential of uncultured bacteria and archaea associated with petroleum seepage in deep-sea sediments.</title>
        <authorList>
            <person name="Dong X."/>
            <person name="Hubert C."/>
        </authorList>
    </citation>
    <scope>NUCLEOTIDE SEQUENCE [LARGE SCALE GENOMIC DNA]</scope>
    <source>
        <strain evidence="2">E44_bin18</strain>
    </source>
</reference>
<dbReference type="PANTHER" id="PTHR43194:SF2">
    <property type="entry name" value="PEROXISOMAL MEMBRANE PROTEIN LPX1"/>
    <property type="match status" value="1"/>
</dbReference>
<dbReference type="Proteomes" id="UP000315525">
    <property type="component" value="Unassembled WGS sequence"/>
</dbReference>
<evidence type="ECO:0000313" key="2">
    <source>
        <dbReference type="EMBL" id="TET46661.1"/>
    </source>
</evidence>
<dbReference type="InterPro" id="IPR029058">
    <property type="entry name" value="AB_hydrolase_fold"/>
</dbReference>
<dbReference type="InterPro" id="IPR000073">
    <property type="entry name" value="AB_hydrolase_1"/>
</dbReference>
<accession>A0A523UWH3</accession>
<dbReference type="Pfam" id="PF00561">
    <property type="entry name" value="Abhydrolase_1"/>
    <property type="match status" value="1"/>
</dbReference>
<comment type="caution">
    <text evidence="2">The sequence shown here is derived from an EMBL/GenBank/DDBJ whole genome shotgun (WGS) entry which is preliminary data.</text>
</comment>
<dbReference type="Gene3D" id="3.40.50.1820">
    <property type="entry name" value="alpha/beta hydrolase"/>
    <property type="match status" value="1"/>
</dbReference>
<keyword evidence="2" id="KW-0378">Hydrolase</keyword>
<organism evidence="2 3">
    <name type="scientific">candidate division TA06 bacterium</name>
    <dbReference type="NCBI Taxonomy" id="2250710"/>
    <lineage>
        <taxon>Bacteria</taxon>
        <taxon>Bacteria division TA06</taxon>
    </lineage>
</organism>
<dbReference type="AlphaFoldDB" id="A0A523UWH3"/>
<dbReference type="SUPFAM" id="SSF53474">
    <property type="entry name" value="alpha/beta-Hydrolases"/>
    <property type="match status" value="1"/>
</dbReference>
<evidence type="ECO:0000259" key="1">
    <source>
        <dbReference type="Pfam" id="PF00561"/>
    </source>
</evidence>
<dbReference type="InterPro" id="IPR050228">
    <property type="entry name" value="Carboxylesterase_BioH"/>
</dbReference>
<dbReference type="GO" id="GO:0016787">
    <property type="term" value="F:hydrolase activity"/>
    <property type="evidence" value="ECO:0007669"/>
    <property type="project" value="UniProtKB-KW"/>
</dbReference>
<evidence type="ECO:0000313" key="3">
    <source>
        <dbReference type="Proteomes" id="UP000315525"/>
    </source>
</evidence>
<sequence length="380" mass="44758">MAKHKFTFPVGYHQFHKDQLYNFQLNRWYSLGYARFEDMKEAGQKINSFGEWKTEMLRLAEKAVSEERLMNAAFYYRAAEFYVTPGDPDKELLYDKFTDLFYRVFQKDEIERFKVPYDNAFLPAMKMPPASGRKKSTIIMHGGFDSFIEEFYSWMRYFSDHGYEVIAFEGPGQGAARKKYELALDYEWEKPAKAVLDYFKQNNVTWLGVSMGGWFCFRAAAFEQRINRVIASSIAFDYMQSMNVVFRKMHLWFFKYLRNLTNNMAMKTIKKGKGMEAWMTSNLMYITKKETPADAFEVWLQLNERNLHSDLVKQDVLILTGRDDHFIPFKMHDMQVKALTNAKSVTARVFTKEEQAQNHCQIGNIGLALDVMVKWIENKS</sequence>